<evidence type="ECO:0000313" key="4">
    <source>
        <dbReference type="Proteomes" id="UP001552299"/>
    </source>
</evidence>
<dbReference type="Proteomes" id="UP001552299">
    <property type="component" value="Unassembled WGS sequence"/>
</dbReference>
<protein>
    <submittedName>
        <fullName evidence="2">Uncharacterized protein</fullName>
    </submittedName>
</protein>
<evidence type="ECO:0000313" key="3">
    <source>
        <dbReference type="EMBL" id="KAL0922946.1"/>
    </source>
</evidence>
<proteinExistence type="predicted"/>
<dbReference type="AlphaFoldDB" id="A0ABD0VD66"/>
<keyword evidence="4" id="KW-1185">Reference proteome</keyword>
<sequence>MAEVRPKMRWGVEEEAIMGILFGEEIKCLGSDGFEGSEEDRRICMSVLYEVNISNFGNASSKIGNSQSKECSLNKQPRSANTENLVLANPHSLNDTLVNISGHFEVNNNNVNGVLESKRHHLQSMTTSNNTNAKRLRMSSSDPLQIKELVTTITKNGNKLLNCCPLQKSNSSTAPSSVTAHPRQQCSQSHNVSFTASRIDSPVLSKDTPCSSMNAANQKDKLGSFNVFGDGIWRALPLQESDKIAGGSYFKPTDTSCNTHGRNEELGAVRQQSRNNSGNTGNFFMVDPAHEHPAARGKENHSYVIKKNDHLISEDGVVFLEPQHIKSFDEVLIPDPGSSQEAGEVKKTELCKKRGRKKQHSVEINDGSSQEAGEVRKTIVCKKRRKEQTA</sequence>
<dbReference type="EMBL" id="JANQDX010000006">
    <property type="protein sequence ID" value="KAL0922945.1"/>
    <property type="molecule type" value="Genomic_DNA"/>
</dbReference>
<reference evidence="2 4" key="1">
    <citation type="journal article" date="2024" name="Plant Biotechnol. J.">
        <title>Dendrobium thyrsiflorum genome and its molecular insights into genes involved in important horticultural traits.</title>
        <authorList>
            <person name="Chen B."/>
            <person name="Wang J.Y."/>
            <person name="Zheng P.J."/>
            <person name="Li K.L."/>
            <person name="Liang Y.M."/>
            <person name="Chen X.F."/>
            <person name="Zhang C."/>
            <person name="Zhao X."/>
            <person name="He X."/>
            <person name="Zhang G.Q."/>
            <person name="Liu Z.J."/>
            <person name="Xu Q."/>
        </authorList>
    </citation>
    <scope>NUCLEOTIDE SEQUENCE [LARGE SCALE GENOMIC DNA]</scope>
    <source>
        <strain evidence="2">GZMU011</strain>
    </source>
</reference>
<name>A0ABD0VD66_DENTH</name>
<gene>
    <name evidence="2" type="ORF">M5K25_006978</name>
    <name evidence="3" type="ORF">M5K25_006979</name>
</gene>
<accession>A0ABD0VD66</accession>
<evidence type="ECO:0000256" key="1">
    <source>
        <dbReference type="SAM" id="MobiDB-lite"/>
    </source>
</evidence>
<dbReference type="EMBL" id="JANQDX010000006">
    <property type="protein sequence ID" value="KAL0922946.1"/>
    <property type="molecule type" value="Genomic_DNA"/>
</dbReference>
<evidence type="ECO:0000313" key="2">
    <source>
        <dbReference type="EMBL" id="KAL0922945.1"/>
    </source>
</evidence>
<feature type="compositionally biased region" description="Basic and acidic residues" evidence="1">
    <location>
        <begin position="343"/>
        <end position="352"/>
    </location>
</feature>
<organism evidence="2 4">
    <name type="scientific">Dendrobium thyrsiflorum</name>
    <name type="common">Pinecone-like raceme dendrobium</name>
    <name type="synonym">Orchid</name>
    <dbReference type="NCBI Taxonomy" id="117978"/>
    <lineage>
        <taxon>Eukaryota</taxon>
        <taxon>Viridiplantae</taxon>
        <taxon>Streptophyta</taxon>
        <taxon>Embryophyta</taxon>
        <taxon>Tracheophyta</taxon>
        <taxon>Spermatophyta</taxon>
        <taxon>Magnoliopsida</taxon>
        <taxon>Liliopsida</taxon>
        <taxon>Asparagales</taxon>
        <taxon>Orchidaceae</taxon>
        <taxon>Epidendroideae</taxon>
        <taxon>Malaxideae</taxon>
        <taxon>Dendrobiinae</taxon>
        <taxon>Dendrobium</taxon>
    </lineage>
</organism>
<comment type="caution">
    <text evidence="2">The sequence shown here is derived from an EMBL/GenBank/DDBJ whole genome shotgun (WGS) entry which is preliminary data.</text>
</comment>
<feature type="region of interest" description="Disordered" evidence="1">
    <location>
        <begin position="336"/>
        <end position="377"/>
    </location>
</feature>